<feature type="domain" description="CopC" evidence="5">
    <location>
        <begin position="2"/>
        <end position="90"/>
    </location>
</feature>
<proteinExistence type="predicted"/>
<evidence type="ECO:0000256" key="3">
    <source>
        <dbReference type="ARBA" id="ARBA00022729"/>
    </source>
</evidence>
<dbReference type="PANTHER" id="PTHR34820">
    <property type="entry name" value="INNER MEMBRANE PROTEIN YEBZ"/>
    <property type="match status" value="1"/>
</dbReference>
<evidence type="ECO:0000256" key="2">
    <source>
        <dbReference type="ARBA" id="ARBA00022723"/>
    </source>
</evidence>
<dbReference type="Pfam" id="PF04234">
    <property type="entry name" value="CopC"/>
    <property type="match status" value="1"/>
</dbReference>
<protein>
    <submittedName>
        <fullName evidence="6">Copper resistance protein CopC</fullName>
    </submittedName>
</protein>
<gene>
    <name evidence="6" type="ORF">O4H49_11740</name>
</gene>
<dbReference type="PANTHER" id="PTHR34820:SF4">
    <property type="entry name" value="INNER MEMBRANE PROTEIN YEBZ"/>
    <property type="match status" value="1"/>
</dbReference>
<evidence type="ECO:0000313" key="7">
    <source>
        <dbReference type="Proteomes" id="UP001069802"/>
    </source>
</evidence>
<sequence length="92" mass="9790">MVMSEPADQAVLSTPPKQITLTFPAPVRLTSLKLETAAGDKIPLENAQNIEPASAISVSLPILETGTYQVNWRGLASDGHPTKGSFSFTIKP</sequence>
<evidence type="ECO:0000313" key="6">
    <source>
        <dbReference type="EMBL" id="MCZ4281454.1"/>
    </source>
</evidence>
<reference evidence="6" key="1">
    <citation type="submission" date="2022-12" db="EMBL/GenBank/DDBJ databases">
        <title>Bacterial isolates from different developmental stages of Nematostella vectensis.</title>
        <authorList>
            <person name="Fraune S."/>
        </authorList>
    </citation>
    <scope>NUCLEOTIDE SEQUENCE</scope>
    <source>
        <strain evidence="6">G21630-S1</strain>
    </source>
</reference>
<evidence type="ECO:0000256" key="1">
    <source>
        <dbReference type="ARBA" id="ARBA00004196"/>
    </source>
</evidence>
<dbReference type="EMBL" id="JAPWGY010000003">
    <property type="protein sequence ID" value="MCZ4281454.1"/>
    <property type="molecule type" value="Genomic_DNA"/>
</dbReference>
<dbReference type="InterPro" id="IPR007348">
    <property type="entry name" value="CopC_dom"/>
</dbReference>
<dbReference type="Proteomes" id="UP001069802">
    <property type="component" value="Unassembled WGS sequence"/>
</dbReference>
<evidence type="ECO:0000256" key="4">
    <source>
        <dbReference type="ARBA" id="ARBA00023008"/>
    </source>
</evidence>
<name>A0ABT4LK23_9PROT</name>
<dbReference type="InterPro" id="IPR014756">
    <property type="entry name" value="Ig_E-set"/>
</dbReference>
<dbReference type="InterPro" id="IPR014755">
    <property type="entry name" value="Cu-Rt/internalin_Ig-like"/>
</dbReference>
<organism evidence="6 7">
    <name type="scientific">Kiloniella laminariae</name>
    <dbReference type="NCBI Taxonomy" id="454162"/>
    <lineage>
        <taxon>Bacteria</taxon>
        <taxon>Pseudomonadati</taxon>
        <taxon>Pseudomonadota</taxon>
        <taxon>Alphaproteobacteria</taxon>
        <taxon>Rhodospirillales</taxon>
        <taxon>Kiloniellaceae</taxon>
        <taxon>Kiloniella</taxon>
    </lineage>
</organism>
<keyword evidence="7" id="KW-1185">Reference proteome</keyword>
<dbReference type="Gene3D" id="2.60.40.1220">
    <property type="match status" value="1"/>
</dbReference>
<dbReference type="RefSeq" id="WP_269423738.1">
    <property type="nucleotide sequence ID" value="NZ_JAPWGY010000003.1"/>
</dbReference>
<keyword evidence="4" id="KW-0186">Copper</keyword>
<accession>A0ABT4LK23</accession>
<comment type="subcellular location">
    <subcellularLocation>
        <location evidence="1">Cell envelope</location>
    </subcellularLocation>
</comment>
<evidence type="ECO:0000259" key="5">
    <source>
        <dbReference type="Pfam" id="PF04234"/>
    </source>
</evidence>
<keyword evidence="3" id="KW-0732">Signal</keyword>
<keyword evidence="2" id="KW-0479">Metal-binding</keyword>
<dbReference type="SUPFAM" id="SSF81296">
    <property type="entry name" value="E set domains"/>
    <property type="match status" value="1"/>
</dbReference>
<dbReference type="InterPro" id="IPR032694">
    <property type="entry name" value="CopC/D"/>
</dbReference>
<comment type="caution">
    <text evidence="6">The sequence shown here is derived from an EMBL/GenBank/DDBJ whole genome shotgun (WGS) entry which is preliminary data.</text>
</comment>